<evidence type="ECO:0000256" key="10">
    <source>
        <dbReference type="ARBA" id="ARBA00035861"/>
    </source>
</evidence>
<evidence type="ECO:0000256" key="3">
    <source>
        <dbReference type="ARBA" id="ARBA00022457"/>
    </source>
</evidence>
<dbReference type="GO" id="GO:0006260">
    <property type="term" value="P:DNA replication"/>
    <property type="evidence" value="ECO:0007669"/>
    <property type="project" value="UniProtKB-KW"/>
</dbReference>
<dbReference type="EC" id="3.6.1.55" evidence="12"/>
<comment type="caution">
    <text evidence="20">The sequence shown here is derived from an EMBL/GenBank/DDBJ whole genome shotgun (WGS) entry which is preliminary data.</text>
</comment>
<keyword evidence="4" id="KW-0235">DNA replication</keyword>
<dbReference type="NCBIfam" id="TIGR00586">
    <property type="entry name" value="mutt"/>
    <property type="match status" value="1"/>
</dbReference>
<sequence>MSSKSLHVAVGIIRNELEEVLIALRDKRQHQGGLWEFPGGKVEAGESVSMALSRELQEELGLQVLSSSPLLKVEHDYGDKQVLLDVWQVDSFQGKATGKEGQPICWVGLKELKNYQFPQANHEIIHFLLES</sequence>
<comment type="cofactor">
    <cofactor evidence="1 18">
        <name>Mg(2+)</name>
        <dbReference type="ChEBI" id="CHEBI:18420"/>
    </cofactor>
</comment>
<dbReference type="PROSITE" id="PS00893">
    <property type="entry name" value="NUDIX_BOX"/>
    <property type="match status" value="1"/>
</dbReference>
<evidence type="ECO:0000256" key="17">
    <source>
        <dbReference type="PIRSR" id="PIRSR603561-1"/>
    </source>
</evidence>
<comment type="catalytic activity">
    <reaction evidence="10">
        <text>8-oxo-dGTP + H2O = 8-oxo-dGMP + diphosphate + H(+)</text>
        <dbReference type="Rhea" id="RHEA:31575"/>
        <dbReference type="ChEBI" id="CHEBI:15377"/>
        <dbReference type="ChEBI" id="CHEBI:15378"/>
        <dbReference type="ChEBI" id="CHEBI:33019"/>
        <dbReference type="ChEBI" id="CHEBI:63224"/>
        <dbReference type="ChEBI" id="CHEBI:77896"/>
        <dbReference type="EC" id="3.6.1.55"/>
    </reaction>
</comment>
<dbReference type="InterPro" id="IPR020476">
    <property type="entry name" value="Nudix_hydrolase"/>
</dbReference>
<evidence type="ECO:0000256" key="8">
    <source>
        <dbReference type="ARBA" id="ARBA00022842"/>
    </source>
</evidence>
<evidence type="ECO:0000256" key="9">
    <source>
        <dbReference type="ARBA" id="ARBA00023204"/>
    </source>
</evidence>
<dbReference type="InterPro" id="IPR015797">
    <property type="entry name" value="NUDIX_hydrolase-like_dom_sf"/>
</dbReference>
<dbReference type="InterPro" id="IPR047127">
    <property type="entry name" value="MutT-like"/>
</dbReference>
<feature type="domain" description="Nudix hydrolase" evidence="19">
    <location>
        <begin position="3"/>
        <end position="131"/>
    </location>
</feature>
<evidence type="ECO:0000313" key="21">
    <source>
        <dbReference type="Proteomes" id="UP000228987"/>
    </source>
</evidence>
<dbReference type="AlphaFoldDB" id="A0A2A5CAR9"/>
<dbReference type="GO" id="GO:0046872">
    <property type="term" value="F:metal ion binding"/>
    <property type="evidence" value="ECO:0007669"/>
    <property type="project" value="UniProtKB-KW"/>
</dbReference>
<protein>
    <recommendedName>
        <fullName evidence="13">8-oxo-dGTP diphosphatase</fullName>
        <ecNumber evidence="12">3.6.1.55</ecNumber>
    </recommendedName>
    <alternativeName>
        <fullName evidence="16">7,8-dihydro-8-oxoguanine-triphosphatase</fullName>
    </alternativeName>
    <alternativeName>
        <fullName evidence="15">Mutator protein MutT</fullName>
    </alternativeName>
    <alternativeName>
        <fullName evidence="14">dGTP pyrophosphohydrolase</fullName>
    </alternativeName>
</protein>
<evidence type="ECO:0000256" key="12">
    <source>
        <dbReference type="ARBA" id="ARBA00038905"/>
    </source>
</evidence>
<evidence type="ECO:0000256" key="5">
    <source>
        <dbReference type="ARBA" id="ARBA00022723"/>
    </source>
</evidence>
<dbReference type="GO" id="GO:0008413">
    <property type="term" value="F:8-oxo-7,8-dihydroguanosine triphosphate pyrophosphatase activity"/>
    <property type="evidence" value="ECO:0007669"/>
    <property type="project" value="InterPro"/>
</dbReference>
<name>A0A2A5CAR9_9GAMM</name>
<dbReference type="FunFam" id="3.90.79.10:FF:000014">
    <property type="entry name" value="8-oxo-dGTP diphosphatase MutT"/>
    <property type="match status" value="1"/>
</dbReference>
<dbReference type="GO" id="GO:0044715">
    <property type="term" value="F:8-oxo-dGDP phosphatase activity"/>
    <property type="evidence" value="ECO:0007669"/>
    <property type="project" value="TreeGrafter"/>
</dbReference>
<feature type="binding site" evidence="17">
    <location>
        <position position="25"/>
    </location>
    <ligand>
        <name>8-oxo-dGTP</name>
        <dbReference type="ChEBI" id="CHEBI:77896"/>
    </ligand>
</feature>
<dbReference type="PRINTS" id="PR00502">
    <property type="entry name" value="NUDIXFAMILY"/>
</dbReference>
<dbReference type="PANTHER" id="PTHR47707:SF1">
    <property type="entry name" value="NUDIX HYDROLASE FAMILY PROTEIN"/>
    <property type="match status" value="1"/>
</dbReference>
<evidence type="ECO:0000256" key="14">
    <source>
        <dbReference type="ARBA" id="ARBA00041592"/>
    </source>
</evidence>
<dbReference type="GO" id="GO:0035539">
    <property type="term" value="F:8-oxo-7,8-dihydrodeoxyguanosine triphosphate pyrophosphatase activity"/>
    <property type="evidence" value="ECO:0007669"/>
    <property type="project" value="UniProtKB-EC"/>
</dbReference>
<evidence type="ECO:0000256" key="7">
    <source>
        <dbReference type="ARBA" id="ARBA00022801"/>
    </source>
</evidence>
<feature type="binding site" evidence="18">
    <location>
        <position position="59"/>
    </location>
    <ligand>
        <name>Mg(2+)</name>
        <dbReference type="ChEBI" id="CHEBI:18420"/>
    </ligand>
</feature>
<reference evidence="21" key="1">
    <citation type="submission" date="2017-08" db="EMBL/GenBank/DDBJ databases">
        <title>A dynamic microbial community with high functional redundancy inhabits the cold, oxic subseafloor aquifer.</title>
        <authorList>
            <person name="Tully B.J."/>
            <person name="Wheat C.G."/>
            <person name="Glazer B.T."/>
            <person name="Huber J.A."/>
        </authorList>
    </citation>
    <scope>NUCLEOTIDE SEQUENCE [LARGE SCALE GENOMIC DNA]</scope>
</reference>
<keyword evidence="5 18" id="KW-0479">Metal-binding</keyword>
<dbReference type="PANTHER" id="PTHR47707">
    <property type="entry name" value="8-OXO-DGTP DIPHOSPHATASE"/>
    <property type="match status" value="1"/>
</dbReference>
<accession>A0A2A5CAR9</accession>
<comment type="catalytic activity">
    <reaction evidence="11">
        <text>8-oxo-GTP + H2O = 8-oxo-GMP + diphosphate + H(+)</text>
        <dbReference type="Rhea" id="RHEA:67616"/>
        <dbReference type="ChEBI" id="CHEBI:15377"/>
        <dbReference type="ChEBI" id="CHEBI:15378"/>
        <dbReference type="ChEBI" id="CHEBI:33019"/>
        <dbReference type="ChEBI" id="CHEBI:143553"/>
        <dbReference type="ChEBI" id="CHEBI:145694"/>
    </reaction>
</comment>
<evidence type="ECO:0000256" key="4">
    <source>
        <dbReference type="ARBA" id="ARBA00022705"/>
    </source>
</evidence>
<evidence type="ECO:0000256" key="18">
    <source>
        <dbReference type="PIRSR" id="PIRSR603561-2"/>
    </source>
</evidence>
<evidence type="ECO:0000256" key="13">
    <source>
        <dbReference type="ARBA" id="ARBA00040794"/>
    </source>
</evidence>
<keyword evidence="3" id="KW-0515">Mutator protein</keyword>
<evidence type="ECO:0000256" key="2">
    <source>
        <dbReference type="ARBA" id="ARBA00005582"/>
    </source>
</evidence>
<dbReference type="SUPFAM" id="SSF55811">
    <property type="entry name" value="Nudix"/>
    <property type="match status" value="1"/>
</dbReference>
<evidence type="ECO:0000259" key="19">
    <source>
        <dbReference type="PROSITE" id="PS51462"/>
    </source>
</evidence>
<evidence type="ECO:0000256" key="16">
    <source>
        <dbReference type="ARBA" id="ARBA00042798"/>
    </source>
</evidence>
<dbReference type="CDD" id="cd03425">
    <property type="entry name" value="NUDIX_MutT_NudA_like"/>
    <property type="match status" value="1"/>
</dbReference>
<keyword evidence="7" id="KW-0378">Hydrolase</keyword>
<dbReference type="PROSITE" id="PS51462">
    <property type="entry name" value="NUDIX"/>
    <property type="match status" value="1"/>
</dbReference>
<keyword evidence="9" id="KW-0234">DNA repair</keyword>
<dbReference type="InterPro" id="IPR000086">
    <property type="entry name" value="NUDIX_hydrolase_dom"/>
</dbReference>
<comment type="similarity">
    <text evidence="2">Belongs to the Nudix hydrolase family.</text>
</comment>
<dbReference type="Pfam" id="PF14815">
    <property type="entry name" value="NUDIX_4"/>
    <property type="match status" value="1"/>
</dbReference>
<dbReference type="GO" id="GO:0044716">
    <property type="term" value="F:8-oxo-GDP phosphatase activity"/>
    <property type="evidence" value="ECO:0007669"/>
    <property type="project" value="TreeGrafter"/>
</dbReference>
<feature type="binding site" evidence="17">
    <location>
        <begin position="36"/>
        <end position="39"/>
    </location>
    <ligand>
        <name>8-oxo-dGTP</name>
        <dbReference type="ChEBI" id="CHEBI:77896"/>
    </ligand>
</feature>
<dbReference type="EMBL" id="NVWI01000008">
    <property type="protein sequence ID" value="PCJ40675.1"/>
    <property type="molecule type" value="Genomic_DNA"/>
</dbReference>
<dbReference type="Proteomes" id="UP000228987">
    <property type="component" value="Unassembled WGS sequence"/>
</dbReference>
<feature type="binding site" evidence="18">
    <location>
        <position position="39"/>
    </location>
    <ligand>
        <name>Mg(2+)</name>
        <dbReference type="ChEBI" id="CHEBI:18420"/>
    </ligand>
</feature>
<evidence type="ECO:0000313" key="20">
    <source>
        <dbReference type="EMBL" id="PCJ40675.1"/>
    </source>
</evidence>
<keyword evidence="8 18" id="KW-0460">Magnesium</keyword>
<evidence type="ECO:0000256" key="11">
    <source>
        <dbReference type="ARBA" id="ARBA00036904"/>
    </source>
</evidence>
<evidence type="ECO:0000256" key="1">
    <source>
        <dbReference type="ARBA" id="ARBA00001946"/>
    </source>
</evidence>
<organism evidence="20 21">
    <name type="scientific">SAR86 cluster bacterium</name>
    <dbReference type="NCBI Taxonomy" id="2030880"/>
    <lineage>
        <taxon>Bacteria</taxon>
        <taxon>Pseudomonadati</taxon>
        <taxon>Pseudomonadota</taxon>
        <taxon>Gammaproteobacteria</taxon>
        <taxon>SAR86 cluster</taxon>
    </lineage>
</organism>
<proteinExistence type="inferred from homology"/>
<gene>
    <name evidence="20" type="ORF">COA71_10565</name>
</gene>
<feature type="binding site" evidence="17">
    <location>
        <position position="121"/>
    </location>
    <ligand>
        <name>8-oxo-dGTP</name>
        <dbReference type="ChEBI" id="CHEBI:77896"/>
    </ligand>
</feature>
<keyword evidence="6" id="KW-0227">DNA damage</keyword>
<evidence type="ECO:0000256" key="15">
    <source>
        <dbReference type="ARBA" id="ARBA00041979"/>
    </source>
</evidence>
<dbReference type="InterPro" id="IPR020084">
    <property type="entry name" value="NUDIX_hydrolase_CS"/>
</dbReference>
<dbReference type="InterPro" id="IPR029119">
    <property type="entry name" value="MutY_C"/>
</dbReference>
<dbReference type="GO" id="GO:0006281">
    <property type="term" value="P:DNA repair"/>
    <property type="evidence" value="ECO:0007669"/>
    <property type="project" value="UniProtKB-KW"/>
</dbReference>
<dbReference type="Gene3D" id="3.90.79.10">
    <property type="entry name" value="Nucleoside Triphosphate Pyrophosphohydrolase"/>
    <property type="match status" value="1"/>
</dbReference>
<evidence type="ECO:0000256" key="6">
    <source>
        <dbReference type="ARBA" id="ARBA00022763"/>
    </source>
</evidence>
<feature type="binding site" evidence="17">
    <location>
        <position position="30"/>
    </location>
    <ligand>
        <name>8-oxo-dGTP</name>
        <dbReference type="ChEBI" id="CHEBI:77896"/>
    </ligand>
</feature>
<dbReference type="InterPro" id="IPR003561">
    <property type="entry name" value="Mutator_MutT"/>
</dbReference>